<organism evidence="3 4">
    <name type="scientific">Sanguibacter antarcticus</name>
    <dbReference type="NCBI Taxonomy" id="372484"/>
    <lineage>
        <taxon>Bacteria</taxon>
        <taxon>Bacillati</taxon>
        <taxon>Actinomycetota</taxon>
        <taxon>Actinomycetes</taxon>
        <taxon>Micrococcales</taxon>
        <taxon>Sanguibacteraceae</taxon>
        <taxon>Sanguibacter</taxon>
    </lineage>
</organism>
<evidence type="ECO:0000313" key="3">
    <source>
        <dbReference type="EMBL" id="PFG33050.1"/>
    </source>
</evidence>
<evidence type="ECO:0000259" key="2">
    <source>
        <dbReference type="Pfam" id="PF21805"/>
    </source>
</evidence>
<dbReference type="EMBL" id="PDJG01000001">
    <property type="protein sequence ID" value="PFG33050.1"/>
    <property type="molecule type" value="Genomic_DNA"/>
</dbReference>
<proteinExistence type="predicted"/>
<dbReference type="InterPro" id="IPR048667">
    <property type="entry name" value="Imm5-like"/>
</dbReference>
<reference evidence="3 4" key="1">
    <citation type="submission" date="2017-10" db="EMBL/GenBank/DDBJ databases">
        <title>Sequencing the genomes of 1000 actinobacteria strains.</title>
        <authorList>
            <person name="Klenk H.-P."/>
        </authorList>
    </citation>
    <scope>NUCLEOTIDE SEQUENCE [LARGE SCALE GENOMIC DNA]</scope>
    <source>
        <strain evidence="3 4">DSM 18966</strain>
    </source>
</reference>
<keyword evidence="4" id="KW-1185">Reference proteome</keyword>
<keyword evidence="3" id="KW-0808">Transferase</keyword>
<dbReference type="AlphaFoldDB" id="A0A2A9E4C9"/>
<feature type="compositionally biased region" description="Basic and acidic residues" evidence="1">
    <location>
        <begin position="179"/>
        <end position="199"/>
    </location>
</feature>
<evidence type="ECO:0000313" key="4">
    <source>
        <dbReference type="Proteomes" id="UP000225548"/>
    </source>
</evidence>
<comment type="caution">
    <text evidence="3">The sequence shown here is derived from an EMBL/GenBank/DDBJ whole genome shotgun (WGS) entry which is preliminary data.</text>
</comment>
<protein>
    <submittedName>
        <fullName evidence="3">Rifampin ADP-ribosylating transferase</fullName>
    </submittedName>
</protein>
<feature type="region of interest" description="Disordered" evidence="1">
    <location>
        <begin position="176"/>
        <end position="199"/>
    </location>
</feature>
<evidence type="ECO:0000256" key="1">
    <source>
        <dbReference type="SAM" id="MobiDB-lite"/>
    </source>
</evidence>
<name>A0A2A9E4C9_9MICO</name>
<dbReference type="OrthoDB" id="166981at2"/>
<dbReference type="GO" id="GO:0016740">
    <property type="term" value="F:transferase activity"/>
    <property type="evidence" value="ECO:0007669"/>
    <property type="project" value="UniProtKB-KW"/>
</dbReference>
<dbReference type="Proteomes" id="UP000225548">
    <property type="component" value="Unassembled WGS sequence"/>
</dbReference>
<sequence length="199" mass="20910">MAAVNGKAVELTMEELRAVARFAADCAESVLPDFEAEAPENSRPREALHAARVFAEGGARTNLQRTAAFAAHRAAQSVSAETAQLAALACGDAAASAYLHPIAEATQVGHILRAAACAARVAELRADDEGTTSSDSVGVLVERAAPPVPDVLRRYPAAPHGASRLSRLMSALDTAIRQRTSEAKPIDDERSNEGRTDSR</sequence>
<feature type="domain" description="Imm-5-like" evidence="2">
    <location>
        <begin position="14"/>
        <end position="99"/>
    </location>
</feature>
<accession>A0A2A9E4C9</accession>
<gene>
    <name evidence="3" type="ORF">ATL42_0910</name>
</gene>
<dbReference type="RefSeq" id="WP_098454321.1">
    <property type="nucleotide sequence ID" value="NZ_PDJG01000001.1"/>
</dbReference>
<dbReference type="Pfam" id="PF21805">
    <property type="entry name" value="Imm5_like"/>
    <property type="match status" value="1"/>
</dbReference>